<reference evidence="1 2" key="1">
    <citation type="submission" date="2019-11" db="EMBL/GenBank/DDBJ databases">
        <title>Whole genome sequence of Oryza granulata.</title>
        <authorList>
            <person name="Li W."/>
        </authorList>
    </citation>
    <scope>NUCLEOTIDE SEQUENCE [LARGE SCALE GENOMIC DNA]</scope>
    <source>
        <strain evidence="2">cv. Menghai</strain>
        <tissue evidence="1">Leaf</tissue>
    </source>
</reference>
<accession>A0A6G1BVJ2</accession>
<proteinExistence type="predicted"/>
<sequence length="192" mass="22051">MAASTRPASPTSWEFASMVAAQRWGRGVSVDCESSRRGGLEAVEYWRPDQQQQQKQANYYRDRASEEAVHPVRGGQVRHEVRRRAAVVQAVRPRSCANVDHFRRVFDCYDGRYGIRRFPEFKAALRELGKLVCTLKDLMRYRCMVPWLRTPDVCNCSASSCHGRLGDKKKKKKARDTHLSLLQILEAWPPSV</sequence>
<name>A0A6G1BVJ2_9ORYZ</name>
<organism evidence="1 2">
    <name type="scientific">Oryza meyeriana var. granulata</name>
    <dbReference type="NCBI Taxonomy" id="110450"/>
    <lineage>
        <taxon>Eukaryota</taxon>
        <taxon>Viridiplantae</taxon>
        <taxon>Streptophyta</taxon>
        <taxon>Embryophyta</taxon>
        <taxon>Tracheophyta</taxon>
        <taxon>Spermatophyta</taxon>
        <taxon>Magnoliopsida</taxon>
        <taxon>Liliopsida</taxon>
        <taxon>Poales</taxon>
        <taxon>Poaceae</taxon>
        <taxon>BOP clade</taxon>
        <taxon>Oryzoideae</taxon>
        <taxon>Oryzeae</taxon>
        <taxon>Oryzinae</taxon>
        <taxon>Oryza</taxon>
        <taxon>Oryza meyeriana</taxon>
    </lineage>
</organism>
<dbReference type="EMBL" id="SPHZ02000011">
    <property type="protein sequence ID" value="KAF0891727.1"/>
    <property type="molecule type" value="Genomic_DNA"/>
</dbReference>
<comment type="caution">
    <text evidence="1">The sequence shown here is derived from an EMBL/GenBank/DDBJ whole genome shotgun (WGS) entry which is preliminary data.</text>
</comment>
<dbReference type="AlphaFoldDB" id="A0A6G1BVJ2"/>
<evidence type="ECO:0000313" key="2">
    <source>
        <dbReference type="Proteomes" id="UP000479710"/>
    </source>
</evidence>
<keyword evidence="2" id="KW-1185">Reference proteome</keyword>
<protein>
    <submittedName>
        <fullName evidence="1">Uncharacterized protein</fullName>
    </submittedName>
</protein>
<gene>
    <name evidence="1" type="ORF">E2562_010935</name>
</gene>
<dbReference type="Proteomes" id="UP000479710">
    <property type="component" value="Unassembled WGS sequence"/>
</dbReference>
<evidence type="ECO:0000313" key="1">
    <source>
        <dbReference type="EMBL" id="KAF0891727.1"/>
    </source>
</evidence>